<reference evidence="1" key="1">
    <citation type="submission" date="2019-08" db="EMBL/GenBank/DDBJ databases">
        <authorList>
            <person name="Kucharzyk K."/>
            <person name="Murdoch R.W."/>
            <person name="Higgins S."/>
            <person name="Loffler F."/>
        </authorList>
    </citation>
    <scope>NUCLEOTIDE SEQUENCE</scope>
</reference>
<evidence type="ECO:0000313" key="1">
    <source>
        <dbReference type="EMBL" id="MPN15828.1"/>
    </source>
</evidence>
<gene>
    <name evidence="1" type="ORF">SDC9_163164</name>
</gene>
<accession>A0A645FN17</accession>
<name>A0A645FN17_9ZZZZ</name>
<proteinExistence type="predicted"/>
<comment type="caution">
    <text evidence="1">The sequence shown here is derived from an EMBL/GenBank/DDBJ whole genome shotgun (WGS) entry which is preliminary data.</text>
</comment>
<organism evidence="1">
    <name type="scientific">bioreactor metagenome</name>
    <dbReference type="NCBI Taxonomy" id="1076179"/>
    <lineage>
        <taxon>unclassified sequences</taxon>
        <taxon>metagenomes</taxon>
        <taxon>ecological metagenomes</taxon>
    </lineage>
</organism>
<sequence length="83" mass="9606">MAKRIKRVLTIRLVKIEFVMEKPKTSAIGSAEIETCRPAAMRLLAILLTCILVSPFKKNRRHQMTEILYGIEKQIQVSLFFPF</sequence>
<dbReference type="EMBL" id="VSSQ01062684">
    <property type="protein sequence ID" value="MPN15828.1"/>
    <property type="molecule type" value="Genomic_DNA"/>
</dbReference>
<protein>
    <submittedName>
        <fullName evidence="1">Uncharacterized protein</fullName>
    </submittedName>
</protein>
<dbReference type="AlphaFoldDB" id="A0A645FN17"/>